<dbReference type="Proteomes" id="UP000431533">
    <property type="component" value="Unassembled WGS sequence"/>
</dbReference>
<keyword evidence="3" id="KW-1185">Reference proteome</keyword>
<accession>A0A8H8TWD7</accession>
<evidence type="ECO:0000313" key="3">
    <source>
        <dbReference type="Proteomes" id="UP000431533"/>
    </source>
</evidence>
<sequence>MDPLSELERMAQNATASSPSPPTEACISRWQHLFQYTRSEAQILIATHRSDVTRIRIPDSHWALVREEREAAGYDRETYEHSLQLKDVLNAQSTVVHDGEGKAWCLIRLGGLLGSAEKVRDVAGLGEVPGVTEGWNEMGMVRFCMVDEEAKKNIERWVEQQQVL</sequence>
<gene>
    <name evidence="2" type="ORF">LHYA1_G007560</name>
</gene>
<dbReference type="OrthoDB" id="3262926at2759"/>
<reference evidence="2 3" key="1">
    <citation type="submission" date="2018-05" db="EMBL/GenBank/DDBJ databases">
        <title>Genome sequencing and assembly of the regulated plant pathogen Lachnellula willkommii and related sister species for the development of diagnostic species identification markers.</title>
        <authorList>
            <person name="Giroux E."/>
            <person name="Bilodeau G."/>
        </authorList>
    </citation>
    <scope>NUCLEOTIDE SEQUENCE [LARGE SCALE GENOMIC DNA]</scope>
    <source>
        <strain evidence="2 3">CBS 185.66</strain>
    </source>
</reference>
<comment type="caution">
    <text evidence="2">The sequence shown here is derived from an EMBL/GenBank/DDBJ whole genome shotgun (WGS) entry which is preliminary data.</text>
</comment>
<organism evidence="2 3">
    <name type="scientific">Lachnellula hyalina</name>
    <dbReference type="NCBI Taxonomy" id="1316788"/>
    <lineage>
        <taxon>Eukaryota</taxon>
        <taxon>Fungi</taxon>
        <taxon>Dikarya</taxon>
        <taxon>Ascomycota</taxon>
        <taxon>Pezizomycotina</taxon>
        <taxon>Leotiomycetes</taxon>
        <taxon>Helotiales</taxon>
        <taxon>Lachnaceae</taxon>
        <taxon>Lachnellula</taxon>
    </lineage>
</organism>
<dbReference type="AlphaFoldDB" id="A0A8H8TWD7"/>
<dbReference type="RefSeq" id="XP_031003562.1">
    <property type="nucleotide sequence ID" value="XM_031152489.1"/>
</dbReference>
<evidence type="ECO:0000313" key="2">
    <source>
        <dbReference type="EMBL" id="TVY24774.1"/>
    </source>
</evidence>
<name>A0A8H8TWD7_9HELO</name>
<dbReference type="EMBL" id="QGMH01000118">
    <property type="protein sequence ID" value="TVY24774.1"/>
    <property type="molecule type" value="Genomic_DNA"/>
</dbReference>
<protein>
    <submittedName>
        <fullName evidence="2">Uncharacterized protein</fullName>
    </submittedName>
</protein>
<feature type="region of interest" description="Disordered" evidence="1">
    <location>
        <begin position="1"/>
        <end position="23"/>
    </location>
</feature>
<proteinExistence type="predicted"/>
<evidence type="ECO:0000256" key="1">
    <source>
        <dbReference type="SAM" id="MobiDB-lite"/>
    </source>
</evidence>
<dbReference type="GeneID" id="41987758"/>